<keyword evidence="3" id="KW-1185">Reference proteome</keyword>
<evidence type="ECO:0000313" key="3">
    <source>
        <dbReference type="Proteomes" id="UP000245119"/>
    </source>
</evidence>
<feature type="transmembrane region" description="Helical" evidence="1">
    <location>
        <begin position="258"/>
        <end position="277"/>
    </location>
</feature>
<sequence>MTRMYVSTGCGKSSFINSLAASLSQDTWIEYAMTGYRDGVNPNSAAATQVYADCDRRWNDLLEKYFMVYSDMKVDRVIFVASAANERLPHSLMKCVMDAARPPPHFRGLKRQIPVYGVLTSLDKVNYTNREQFETNREEFMKALGLHEEYFLMKSTEESRRLLESKFTKVCERKVHTVHDDDKMVDLPTQFRGVWRKLGSTWQPVVFSLALAIFAFILMYIVHAAFFTSEQDMLQERGDNDDQNIRTLSKVLQSTSSFRIAIVTALVTFVIAMRCHFD</sequence>
<evidence type="ECO:0000313" key="2">
    <source>
        <dbReference type="EMBL" id="PVD19182.1"/>
    </source>
</evidence>
<dbReference type="SUPFAM" id="SSF52540">
    <property type="entry name" value="P-loop containing nucleoside triphosphate hydrolases"/>
    <property type="match status" value="1"/>
</dbReference>
<dbReference type="InterPro" id="IPR027417">
    <property type="entry name" value="P-loop_NTPase"/>
</dbReference>
<proteinExistence type="predicted"/>
<name>A0A2T7NDG3_POMCA</name>
<gene>
    <name evidence="2" type="ORF">C0Q70_21747</name>
</gene>
<feature type="transmembrane region" description="Helical" evidence="1">
    <location>
        <begin position="205"/>
        <end position="227"/>
    </location>
</feature>
<protein>
    <submittedName>
        <fullName evidence="2">Uncharacterized protein</fullName>
    </submittedName>
</protein>
<evidence type="ECO:0000256" key="1">
    <source>
        <dbReference type="SAM" id="Phobius"/>
    </source>
</evidence>
<reference evidence="2 3" key="1">
    <citation type="submission" date="2018-04" db="EMBL/GenBank/DDBJ databases">
        <title>The genome of golden apple snail Pomacea canaliculata provides insight into stress tolerance and invasive adaptation.</title>
        <authorList>
            <person name="Liu C."/>
            <person name="Liu B."/>
            <person name="Ren Y."/>
            <person name="Zhang Y."/>
            <person name="Wang H."/>
            <person name="Li S."/>
            <person name="Jiang F."/>
            <person name="Yin L."/>
            <person name="Zhang G."/>
            <person name="Qian W."/>
            <person name="Fan W."/>
        </authorList>
    </citation>
    <scope>NUCLEOTIDE SEQUENCE [LARGE SCALE GENOMIC DNA]</scope>
    <source>
        <strain evidence="2">SZHN2017</strain>
        <tissue evidence="2">Muscle</tissue>
    </source>
</reference>
<accession>A0A2T7NDG3</accession>
<keyword evidence="1" id="KW-0812">Transmembrane</keyword>
<dbReference type="AlphaFoldDB" id="A0A2T7NDG3"/>
<organism evidence="2 3">
    <name type="scientific">Pomacea canaliculata</name>
    <name type="common">Golden apple snail</name>
    <dbReference type="NCBI Taxonomy" id="400727"/>
    <lineage>
        <taxon>Eukaryota</taxon>
        <taxon>Metazoa</taxon>
        <taxon>Spiralia</taxon>
        <taxon>Lophotrochozoa</taxon>
        <taxon>Mollusca</taxon>
        <taxon>Gastropoda</taxon>
        <taxon>Caenogastropoda</taxon>
        <taxon>Architaenioglossa</taxon>
        <taxon>Ampullarioidea</taxon>
        <taxon>Ampullariidae</taxon>
        <taxon>Pomacea</taxon>
    </lineage>
</organism>
<keyword evidence="1" id="KW-1133">Transmembrane helix</keyword>
<keyword evidence="1" id="KW-0472">Membrane</keyword>
<comment type="caution">
    <text evidence="2">The sequence shown here is derived from an EMBL/GenBank/DDBJ whole genome shotgun (WGS) entry which is preliminary data.</text>
</comment>
<dbReference type="OrthoDB" id="6149413at2759"/>
<dbReference type="EMBL" id="PZQS01000014">
    <property type="protein sequence ID" value="PVD19182.1"/>
    <property type="molecule type" value="Genomic_DNA"/>
</dbReference>
<dbReference type="Proteomes" id="UP000245119">
    <property type="component" value="Linkage Group LG14"/>
</dbReference>